<evidence type="ECO:0000313" key="3">
    <source>
        <dbReference type="EMBL" id="CAD9030558.1"/>
    </source>
</evidence>
<name>A0A7S1NNK8_9EUGL</name>
<evidence type="ECO:0000256" key="2">
    <source>
        <dbReference type="SAM" id="MobiDB-lite"/>
    </source>
</evidence>
<dbReference type="AlphaFoldDB" id="A0A7S1NNK8"/>
<feature type="coiled-coil region" evidence="1">
    <location>
        <begin position="638"/>
        <end position="696"/>
    </location>
</feature>
<feature type="compositionally biased region" description="Low complexity" evidence="2">
    <location>
        <begin position="32"/>
        <end position="45"/>
    </location>
</feature>
<feature type="compositionally biased region" description="Polar residues" evidence="2">
    <location>
        <begin position="243"/>
        <end position="253"/>
    </location>
</feature>
<keyword evidence="1" id="KW-0175">Coiled coil</keyword>
<feature type="compositionally biased region" description="Polar residues" evidence="2">
    <location>
        <begin position="110"/>
        <end position="128"/>
    </location>
</feature>
<dbReference type="EMBL" id="HBGA01112061">
    <property type="protein sequence ID" value="CAD9030558.1"/>
    <property type="molecule type" value="Transcribed_RNA"/>
</dbReference>
<sequence>MASVASKLEHRRAEHKKQKPPRGPIIDVDDIMSTSSSMSRPSTMPCLPGQQPRQEVKEEPMQVEDDQGGDQEPRDQEQEVREAPPNGDLRPQRQSTLILVQASEEDMMESQGSYGSHLSSQPSVQISSPEPLVPDIEEAADSIRGPPKGLRAIPSDLLDSDPFASPRPQGMVDSPKPTPASHRSSLAPYLTPGPKDLPDRRLSFSSMGSSTPGVTSLLSGPSSTPPVVSLLPPLSNSGSLVSAQAQTTTSSGKDTGRLIAEYYSDLPFSSKSGPPDPESAEAGGPPSLLSPQPSPNAAVPSERPVSKDPETFGSVPPRRPGTTYWEPRGQAFGDVGVKAAAADTAMEECATQAIPTSPMMEDGCSHSADLSAQEEALRLKEQALDQLRQELECWKSELMHREAKVKQEEAKLNQAKRHSANPEDAGAAGPSAPIPMRVAAGTGQARLQAFDPMLVSPLMDTLKELGDQIQRLQREMEQLEVVSGVVEVVDRTLSKRTLDVLPAGYEQTIHTYNQQHAALQQQDDDEPAERNRKYQEELMVFSRLVTFQAEAVKEVASGLTDNTNPCGSVQHFMTEVTQLKDICISLTDVLEELVQKATSVCQQYSHKCSEEKKMLLKKMTNEFYNSIRMWEEALTTYLGRLSKIRDTLDKKLEEQESRAKHYEPIDTALTPILKEIKDVRDKREDIQKEDQQWRKQIVEIKNLFETVQACQASGSFRRKRSRDDEEGDGDGSINNGPPRKGGWLGWGFF</sequence>
<evidence type="ECO:0000256" key="1">
    <source>
        <dbReference type="SAM" id="Coils"/>
    </source>
</evidence>
<feature type="region of interest" description="Disordered" evidence="2">
    <location>
        <begin position="712"/>
        <end position="749"/>
    </location>
</feature>
<protein>
    <submittedName>
        <fullName evidence="3">Uncharacterized protein</fullName>
    </submittedName>
</protein>
<proteinExistence type="predicted"/>
<feature type="compositionally biased region" description="Basic and acidic residues" evidence="2">
    <location>
        <begin position="71"/>
        <end position="82"/>
    </location>
</feature>
<feature type="region of interest" description="Disordered" evidence="2">
    <location>
        <begin position="1"/>
        <end position="329"/>
    </location>
</feature>
<feature type="compositionally biased region" description="Low complexity" evidence="2">
    <location>
        <begin position="212"/>
        <end position="242"/>
    </location>
</feature>
<reference evidence="3" key="1">
    <citation type="submission" date="2021-01" db="EMBL/GenBank/DDBJ databases">
        <authorList>
            <person name="Corre E."/>
            <person name="Pelletier E."/>
            <person name="Niang G."/>
            <person name="Scheremetjew M."/>
            <person name="Finn R."/>
            <person name="Kale V."/>
            <person name="Holt S."/>
            <person name="Cochrane G."/>
            <person name="Meng A."/>
            <person name="Brown T."/>
            <person name="Cohen L."/>
        </authorList>
    </citation>
    <scope>NUCLEOTIDE SEQUENCE</scope>
    <source>
        <strain evidence="3">NIES-381</strain>
    </source>
</reference>
<feature type="coiled-coil region" evidence="1">
    <location>
        <begin position="370"/>
        <end position="418"/>
    </location>
</feature>
<organism evidence="3">
    <name type="scientific">Eutreptiella gymnastica</name>
    <dbReference type="NCBI Taxonomy" id="73025"/>
    <lineage>
        <taxon>Eukaryota</taxon>
        <taxon>Discoba</taxon>
        <taxon>Euglenozoa</taxon>
        <taxon>Euglenida</taxon>
        <taxon>Spirocuta</taxon>
        <taxon>Euglenophyceae</taxon>
        <taxon>Eutreptiales</taxon>
        <taxon>Eutreptiaceae</taxon>
        <taxon>Eutreptiella</taxon>
    </lineage>
</organism>
<gene>
    <name evidence="3" type="ORF">EGYM00392_LOCUS41698</name>
</gene>
<accession>A0A7S1NNK8</accession>